<gene>
    <name evidence="1" type="ORF">LEP1GSC105_2125</name>
</gene>
<name>A0A0E2D7A8_LEPIR</name>
<dbReference type="EMBL" id="AHNR02000028">
    <property type="protein sequence ID" value="EKR55925.1"/>
    <property type="molecule type" value="Genomic_DNA"/>
</dbReference>
<evidence type="ECO:0008006" key="3">
    <source>
        <dbReference type="Google" id="ProtNLM"/>
    </source>
</evidence>
<organism evidence="1 2">
    <name type="scientific">Leptospira interrogans str. UI 12758</name>
    <dbReference type="NCBI Taxonomy" id="1049938"/>
    <lineage>
        <taxon>Bacteria</taxon>
        <taxon>Pseudomonadati</taxon>
        <taxon>Spirochaetota</taxon>
        <taxon>Spirochaetia</taxon>
        <taxon>Leptospirales</taxon>
        <taxon>Leptospiraceae</taxon>
        <taxon>Leptospira</taxon>
    </lineage>
</organism>
<accession>A0A0E2D7A8</accession>
<evidence type="ECO:0000313" key="1">
    <source>
        <dbReference type="EMBL" id="EKR55925.1"/>
    </source>
</evidence>
<evidence type="ECO:0000313" key="2">
    <source>
        <dbReference type="Proteomes" id="UP000001340"/>
    </source>
</evidence>
<sequence>MKHNLIFRYEKFHNIRMVKKSFLLMIPFGLFVYSCQKIDLDSRKIFTASGNKNLPFAIEIEGRDYSYHPEKQILRIRYPIWYRDPFFTCEACRQWIRVAEAEILLKSRPILTKRTLYEVRRSDAWEDWFPNEGRKLIRPELQITRSDLNSELKKQIRLRTVAYPEFSIRLLMDHFVDVRTKVILYSAFSNETTVEVRELCLVRESKIVDCFFVSNSDFDFLPLEKNRYLLAESYRGTNFRYFEIYKDRFVLEDKSISRFVFDGDIYATSEGEGSIREADWKIETFR</sequence>
<protein>
    <recommendedName>
        <fullName evidence="3">Lipoprotein</fullName>
    </recommendedName>
</protein>
<reference evidence="1 2" key="1">
    <citation type="submission" date="2012-10" db="EMBL/GenBank/DDBJ databases">
        <authorList>
            <person name="Harkins D.M."/>
            <person name="Durkin A.S."/>
            <person name="Brinkac L.M."/>
            <person name="Haft D.H."/>
            <person name="Selengut J.D."/>
            <person name="Sanka R."/>
            <person name="DePew J."/>
            <person name="Purushe J."/>
            <person name="Chanthongthip A."/>
            <person name="Lattana O."/>
            <person name="Phetsouvanh R."/>
            <person name="Newton P.N."/>
            <person name="Vinetz J.M."/>
            <person name="Sutton G.G."/>
            <person name="Nierman W.C."/>
            <person name="Fouts D.E."/>
        </authorList>
    </citation>
    <scope>NUCLEOTIDE SEQUENCE [LARGE SCALE GENOMIC DNA]</scope>
    <source>
        <strain evidence="1 2">UI 12758</strain>
    </source>
</reference>
<dbReference type="RefSeq" id="WP_000682231.1">
    <property type="nucleotide sequence ID" value="NZ_AHNR02000028.1"/>
</dbReference>
<dbReference type="PROSITE" id="PS51257">
    <property type="entry name" value="PROKAR_LIPOPROTEIN"/>
    <property type="match status" value="1"/>
</dbReference>
<comment type="caution">
    <text evidence="1">The sequence shown here is derived from an EMBL/GenBank/DDBJ whole genome shotgun (WGS) entry which is preliminary data.</text>
</comment>
<dbReference type="Proteomes" id="UP000001340">
    <property type="component" value="Unassembled WGS sequence"/>
</dbReference>
<dbReference type="AlphaFoldDB" id="A0A0E2D7A8"/>
<proteinExistence type="predicted"/>